<feature type="region of interest" description="Disordered" evidence="1">
    <location>
        <begin position="1"/>
        <end position="90"/>
    </location>
</feature>
<reference evidence="2" key="1">
    <citation type="journal article" date="2017" name="Nature">
        <title>The sunflower genome provides insights into oil metabolism, flowering and Asterid evolution.</title>
        <authorList>
            <person name="Badouin H."/>
            <person name="Gouzy J."/>
            <person name="Grassa C.J."/>
            <person name="Murat F."/>
            <person name="Staton S.E."/>
            <person name="Cottret L."/>
            <person name="Lelandais-Briere C."/>
            <person name="Owens G.L."/>
            <person name="Carrere S."/>
            <person name="Mayjonade B."/>
            <person name="Legrand L."/>
            <person name="Gill N."/>
            <person name="Kane N.C."/>
            <person name="Bowers J.E."/>
            <person name="Hubner S."/>
            <person name="Bellec A."/>
            <person name="Berard A."/>
            <person name="Berges H."/>
            <person name="Blanchet N."/>
            <person name="Boniface M.C."/>
            <person name="Brunel D."/>
            <person name="Catrice O."/>
            <person name="Chaidir N."/>
            <person name="Claudel C."/>
            <person name="Donnadieu C."/>
            <person name="Faraut T."/>
            <person name="Fievet G."/>
            <person name="Helmstetter N."/>
            <person name="King M."/>
            <person name="Knapp S.J."/>
            <person name="Lai Z."/>
            <person name="Le Paslier M.C."/>
            <person name="Lippi Y."/>
            <person name="Lorenzon L."/>
            <person name="Mandel J.R."/>
            <person name="Marage G."/>
            <person name="Marchand G."/>
            <person name="Marquand E."/>
            <person name="Bret-Mestries E."/>
            <person name="Morien E."/>
            <person name="Nambeesan S."/>
            <person name="Nguyen T."/>
            <person name="Pegot-Espagnet P."/>
            <person name="Pouilly N."/>
            <person name="Raftis F."/>
            <person name="Sallet E."/>
            <person name="Schiex T."/>
            <person name="Thomas J."/>
            <person name="Vandecasteele C."/>
            <person name="Vares D."/>
            <person name="Vear F."/>
            <person name="Vautrin S."/>
            <person name="Crespi M."/>
            <person name="Mangin B."/>
            <person name="Burke J.M."/>
            <person name="Salse J."/>
            <person name="Munos S."/>
            <person name="Vincourt P."/>
            <person name="Rieseberg L.H."/>
            <person name="Langlade N.B."/>
        </authorList>
    </citation>
    <scope>NUCLEOTIDE SEQUENCE</scope>
    <source>
        <tissue evidence="2">Leaves</tissue>
    </source>
</reference>
<evidence type="ECO:0000313" key="3">
    <source>
        <dbReference type="Proteomes" id="UP000215914"/>
    </source>
</evidence>
<feature type="compositionally biased region" description="Low complexity" evidence="1">
    <location>
        <begin position="393"/>
        <end position="406"/>
    </location>
</feature>
<sequence>MKSIGETVKSVEEQSVASDESSESADESSQSSDESVQNDITSEKEVVFDQTPSDSSLSDADSEKSVQVDQSPVDSSSDDEEEKHINIAKSHLSPESFHFYFADRMEKLKEKRAAKEQQQLKTEDVVQKESVESVAEKNVESEQVKEEEKVTETEKVIEVVKTFEVEKIVEIVKPCEKCLEDCKECAAKNKIIAEYEKKKEQLLFNLNYVKESYDVLNKTVTGLQKTNSEREQALTMMNAIMMSKQKAINFYIEESAKWKQELETEKIENERIRRLLQSYSSSDYLIDCIYPTVAGMEAFQDEKPKKKNCGKKQTFSYNKCPPPIWEGYSPRKPNEEQLEKAVNIKLKTDTTDELLENIDVTFTSSDTDHESELIKKVVDQVLDTDEESESKSESGGSNSSVNSPKSSVKRSYSKEFLLSKENLDDEAFEVAYTLNDSDKLYSDKEFPIRSVRFDMIKKVFKMT</sequence>
<gene>
    <name evidence="2" type="ORF">HanXRQr2_Chr07g0299941</name>
</gene>
<accession>A0A9K3IMB0</accession>
<evidence type="ECO:0000256" key="1">
    <source>
        <dbReference type="SAM" id="MobiDB-lite"/>
    </source>
</evidence>
<proteinExistence type="predicted"/>
<organism evidence="2 3">
    <name type="scientific">Helianthus annuus</name>
    <name type="common">Common sunflower</name>
    <dbReference type="NCBI Taxonomy" id="4232"/>
    <lineage>
        <taxon>Eukaryota</taxon>
        <taxon>Viridiplantae</taxon>
        <taxon>Streptophyta</taxon>
        <taxon>Embryophyta</taxon>
        <taxon>Tracheophyta</taxon>
        <taxon>Spermatophyta</taxon>
        <taxon>Magnoliopsida</taxon>
        <taxon>eudicotyledons</taxon>
        <taxon>Gunneridae</taxon>
        <taxon>Pentapetalae</taxon>
        <taxon>asterids</taxon>
        <taxon>campanulids</taxon>
        <taxon>Asterales</taxon>
        <taxon>Asteraceae</taxon>
        <taxon>Asteroideae</taxon>
        <taxon>Heliantheae alliance</taxon>
        <taxon>Heliantheae</taxon>
        <taxon>Helianthus</taxon>
    </lineage>
</organism>
<feature type="compositionally biased region" description="Polar residues" evidence="1">
    <location>
        <begin position="50"/>
        <end position="59"/>
    </location>
</feature>
<keyword evidence="3" id="KW-1185">Reference proteome</keyword>
<name>A0A9K3IMB0_HELAN</name>
<protein>
    <submittedName>
        <fullName evidence="2">Uncharacterized protein</fullName>
    </submittedName>
</protein>
<dbReference type="AlphaFoldDB" id="A0A9K3IMB0"/>
<comment type="caution">
    <text evidence="2">The sequence shown here is derived from an EMBL/GenBank/DDBJ whole genome shotgun (WGS) entry which is preliminary data.</text>
</comment>
<evidence type="ECO:0000313" key="2">
    <source>
        <dbReference type="EMBL" id="KAF5799034.1"/>
    </source>
</evidence>
<dbReference type="Gramene" id="mRNA:HanXRQr2_Chr07g0299941">
    <property type="protein sequence ID" value="CDS:HanXRQr2_Chr07g0299941.1"/>
    <property type="gene ID" value="HanXRQr2_Chr07g0299941"/>
</dbReference>
<dbReference type="EMBL" id="MNCJ02000322">
    <property type="protein sequence ID" value="KAF5799034.1"/>
    <property type="molecule type" value="Genomic_DNA"/>
</dbReference>
<reference evidence="2" key="2">
    <citation type="submission" date="2020-06" db="EMBL/GenBank/DDBJ databases">
        <title>Helianthus annuus Genome sequencing and assembly Release 2.</title>
        <authorList>
            <person name="Gouzy J."/>
            <person name="Langlade N."/>
            <person name="Munos S."/>
        </authorList>
    </citation>
    <scope>NUCLEOTIDE SEQUENCE</scope>
    <source>
        <tissue evidence="2">Leaves</tissue>
    </source>
</reference>
<feature type="compositionally biased region" description="Low complexity" evidence="1">
    <location>
        <begin position="27"/>
        <end position="37"/>
    </location>
</feature>
<dbReference type="Proteomes" id="UP000215914">
    <property type="component" value="Unassembled WGS sequence"/>
</dbReference>
<feature type="region of interest" description="Disordered" evidence="1">
    <location>
        <begin position="384"/>
        <end position="406"/>
    </location>
</feature>